<dbReference type="RefSeq" id="WP_017041290.1">
    <property type="nucleotide sequence ID" value="NZ_AJYQ02000002.1"/>
</dbReference>
<name>A0A1E5BKA8_9VIBR</name>
<organism evidence="1 2">
    <name type="scientific">Vibrio genomosp. F10 str. ZF-129</name>
    <dbReference type="NCBI Taxonomy" id="1187848"/>
    <lineage>
        <taxon>Bacteria</taxon>
        <taxon>Pseudomonadati</taxon>
        <taxon>Pseudomonadota</taxon>
        <taxon>Gammaproteobacteria</taxon>
        <taxon>Vibrionales</taxon>
        <taxon>Vibrionaceae</taxon>
        <taxon>Vibrio</taxon>
    </lineage>
</organism>
<dbReference type="STRING" id="1187848.A1QO_02635"/>
<sequence>MIIRNAKGERRNLCHLKCIFIGTANWNLYADSEGTVFSIPKPDSCPSVKQSWFGNKDHLLRLMRESGTETLGQVTEDGLEFINGLYHRLMPSSSPWLKFYQE</sequence>
<evidence type="ECO:0000313" key="2">
    <source>
        <dbReference type="Proteomes" id="UP000094741"/>
    </source>
</evidence>
<proteinExistence type="predicted"/>
<evidence type="ECO:0000313" key="1">
    <source>
        <dbReference type="EMBL" id="OEE38294.1"/>
    </source>
</evidence>
<protein>
    <submittedName>
        <fullName evidence="1">Uncharacterized protein</fullName>
    </submittedName>
</protein>
<dbReference type="Proteomes" id="UP000094741">
    <property type="component" value="Unassembled WGS sequence"/>
</dbReference>
<dbReference type="EMBL" id="AJYQ02000002">
    <property type="protein sequence ID" value="OEE38294.1"/>
    <property type="molecule type" value="Genomic_DNA"/>
</dbReference>
<comment type="caution">
    <text evidence="1">The sequence shown here is derived from an EMBL/GenBank/DDBJ whole genome shotgun (WGS) entry which is preliminary data.</text>
</comment>
<accession>A0A1E5BKA8</accession>
<gene>
    <name evidence="1" type="ORF">A1QO_02635</name>
</gene>
<dbReference type="AlphaFoldDB" id="A0A1E5BKA8"/>
<reference evidence="1 2" key="1">
    <citation type="journal article" date="2012" name="Science">
        <title>Ecological populations of bacteria act as socially cohesive units of antibiotic production and resistance.</title>
        <authorList>
            <person name="Cordero O.X."/>
            <person name="Wildschutte H."/>
            <person name="Kirkup B."/>
            <person name="Proehl S."/>
            <person name="Ngo L."/>
            <person name="Hussain F."/>
            <person name="Le Roux F."/>
            <person name="Mincer T."/>
            <person name="Polz M.F."/>
        </authorList>
    </citation>
    <scope>NUCLEOTIDE SEQUENCE [LARGE SCALE GENOMIC DNA]</scope>
    <source>
        <strain evidence="1 2">ZF-129</strain>
    </source>
</reference>